<feature type="region of interest" description="Disordered" evidence="1">
    <location>
        <begin position="1"/>
        <end position="110"/>
    </location>
</feature>
<evidence type="ECO:0000256" key="1">
    <source>
        <dbReference type="SAM" id="MobiDB-lite"/>
    </source>
</evidence>
<proteinExistence type="predicted"/>
<evidence type="ECO:0000313" key="3">
    <source>
        <dbReference type="Proteomes" id="UP000313359"/>
    </source>
</evidence>
<reference evidence="2" key="1">
    <citation type="journal article" date="2018" name="Genome Biol. Evol.">
        <title>Genomics and development of Lentinus tigrinus, a white-rot wood-decaying mushroom with dimorphic fruiting bodies.</title>
        <authorList>
            <person name="Wu B."/>
            <person name="Xu Z."/>
            <person name="Knudson A."/>
            <person name="Carlson A."/>
            <person name="Chen N."/>
            <person name="Kovaka S."/>
            <person name="LaButti K."/>
            <person name="Lipzen A."/>
            <person name="Pennachio C."/>
            <person name="Riley R."/>
            <person name="Schakwitz W."/>
            <person name="Umezawa K."/>
            <person name="Ohm R.A."/>
            <person name="Grigoriev I.V."/>
            <person name="Nagy L.G."/>
            <person name="Gibbons J."/>
            <person name="Hibbett D."/>
        </authorList>
    </citation>
    <scope>NUCLEOTIDE SEQUENCE [LARGE SCALE GENOMIC DNA]</scope>
    <source>
        <strain evidence="2">ALCF2SS1-6</strain>
    </source>
</reference>
<sequence length="110" mass="12218">MVRRALNEQSRRHAPSVNTYRANPNTHARRQPPHPLSGASHAVCIITPSTCATPLAQPGTRTRKSDCNPHPNTTASLTLIARTRRTRPASRDKTPTRPRPQASERARNSR</sequence>
<feature type="compositionally biased region" description="Polar residues" evidence="1">
    <location>
        <begin position="16"/>
        <end position="26"/>
    </location>
</feature>
<feature type="compositionally biased region" description="Basic and acidic residues" evidence="1">
    <location>
        <begin position="1"/>
        <end position="11"/>
    </location>
</feature>
<organism evidence="2 3">
    <name type="scientific">Lentinus tigrinus ALCF2SS1-6</name>
    <dbReference type="NCBI Taxonomy" id="1328759"/>
    <lineage>
        <taxon>Eukaryota</taxon>
        <taxon>Fungi</taxon>
        <taxon>Dikarya</taxon>
        <taxon>Basidiomycota</taxon>
        <taxon>Agaricomycotina</taxon>
        <taxon>Agaricomycetes</taxon>
        <taxon>Polyporales</taxon>
        <taxon>Polyporaceae</taxon>
        <taxon>Lentinus</taxon>
    </lineage>
</organism>
<gene>
    <name evidence="2" type="ORF">L227DRAFT_576925</name>
</gene>
<dbReference type="Proteomes" id="UP000313359">
    <property type="component" value="Unassembled WGS sequence"/>
</dbReference>
<evidence type="ECO:0000313" key="2">
    <source>
        <dbReference type="EMBL" id="RPD58537.1"/>
    </source>
</evidence>
<name>A0A5C2S4P1_9APHY</name>
<protein>
    <submittedName>
        <fullName evidence="2">Uncharacterized protein</fullName>
    </submittedName>
</protein>
<accession>A0A5C2S4P1</accession>
<dbReference type="EMBL" id="ML122274">
    <property type="protein sequence ID" value="RPD58537.1"/>
    <property type="molecule type" value="Genomic_DNA"/>
</dbReference>
<dbReference type="AlphaFoldDB" id="A0A5C2S4P1"/>
<keyword evidence="3" id="KW-1185">Reference proteome</keyword>